<feature type="compositionally biased region" description="Basic and acidic residues" evidence="5">
    <location>
        <begin position="514"/>
        <end position="526"/>
    </location>
</feature>
<feature type="transmembrane region" description="Helical" evidence="6">
    <location>
        <begin position="53"/>
        <end position="74"/>
    </location>
</feature>
<evidence type="ECO:0000256" key="1">
    <source>
        <dbReference type="ARBA" id="ARBA00004141"/>
    </source>
</evidence>
<dbReference type="GO" id="GO:0005886">
    <property type="term" value="C:plasma membrane"/>
    <property type="evidence" value="ECO:0007669"/>
    <property type="project" value="TreeGrafter"/>
</dbReference>
<organism evidence="7 8">
    <name type="scientific">Seminavis robusta</name>
    <dbReference type="NCBI Taxonomy" id="568900"/>
    <lineage>
        <taxon>Eukaryota</taxon>
        <taxon>Sar</taxon>
        <taxon>Stramenopiles</taxon>
        <taxon>Ochrophyta</taxon>
        <taxon>Bacillariophyta</taxon>
        <taxon>Bacillariophyceae</taxon>
        <taxon>Bacillariophycidae</taxon>
        <taxon>Naviculales</taxon>
        <taxon>Naviculaceae</taxon>
        <taxon>Seminavis</taxon>
    </lineage>
</organism>
<evidence type="ECO:0000256" key="2">
    <source>
        <dbReference type="ARBA" id="ARBA00022692"/>
    </source>
</evidence>
<feature type="compositionally biased region" description="Low complexity" evidence="5">
    <location>
        <begin position="479"/>
        <end position="496"/>
    </location>
</feature>
<feature type="transmembrane region" description="Helical" evidence="6">
    <location>
        <begin position="94"/>
        <end position="117"/>
    </location>
</feature>
<feature type="region of interest" description="Disordered" evidence="5">
    <location>
        <begin position="473"/>
        <end position="540"/>
    </location>
</feature>
<dbReference type="AlphaFoldDB" id="A0A9N8E6S5"/>
<keyword evidence="4 6" id="KW-0472">Membrane</keyword>
<comment type="subcellular location">
    <subcellularLocation>
        <location evidence="1">Membrane</location>
        <topology evidence="1">Multi-pass membrane protein</topology>
    </subcellularLocation>
</comment>
<keyword evidence="8" id="KW-1185">Reference proteome</keyword>
<keyword evidence="2 6" id="KW-0812">Transmembrane</keyword>
<comment type="caution">
    <text evidence="7">The sequence shown here is derived from an EMBL/GenBank/DDBJ whole genome shotgun (WGS) entry which is preliminary data.</text>
</comment>
<dbReference type="SUPFAM" id="SSF81321">
    <property type="entry name" value="Family A G protein-coupled receptor-like"/>
    <property type="match status" value="1"/>
</dbReference>
<evidence type="ECO:0000313" key="7">
    <source>
        <dbReference type="EMBL" id="CAB9515388.1"/>
    </source>
</evidence>
<reference evidence="7" key="1">
    <citation type="submission" date="2020-06" db="EMBL/GenBank/DDBJ databases">
        <authorList>
            <consortium name="Plant Systems Biology data submission"/>
        </authorList>
    </citation>
    <scope>NUCLEOTIDE SEQUENCE</scope>
    <source>
        <strain evidence="7">D6</strain>
    </source>
</reference>
<sequence>MATTDSQVFNTFVTVVPVITASISCCSSIFLLTRIFKTLHSDAFHIKRTRDHLLIGLTFLDVCGSLGLSFSTYLAPYPNFDGPGTVETCSLQGFLVQLGLGVPLYNASLCIYFVLAVRYSIPDQKLTKWLVPIVHLAILPFILGSAIYGLATEVFNPAGIMGCWAHIVAEPYCEADPSVCGRGQNAKAYQWNFGGIHLIICFVIILLSMIVLYCTVRRVETRARRWDPASTMSGASSHRPSGQTLCQPSVEVSTTSSHCNNNSGRKRGMVQIPQFMVSFKAVEQYLASIFWKREESLSNTTMETGLIYSFSFFLAYMPSYVLGVVKLPKNGIGYQVLHCLSAIFLPSQGTFNLLIYTQSKWRPWLRRHLCVQQFLKRKSSSSGGQSAMQQDASGQRCCNNAADAAAADLETSGGHSTQMTEHVAFVPSGFHSASQEAKQEVQSFASNDAMAAKQQSLESFEDIEDFAIPSHVEGKQMDNNDNLQDNQDQDQVANDQSTCTFDEEQADSTQQIETESHKHHEIRYDQELADAPTTEMDTTT</sequence>
<dbReference type="EMBL" id="CAICTM010000711">
    <property type="protein sequence ID" value="CAB9515388.1"/>
    <property type="molecule type" value="Genomic_DNA"/>
</dbReference>
<feature type="transmembrane region" description="Helical" evidence="6">
    <location>
        <begin position="335"/>
        <end position="357"/>
    </location>
</feature>
<accession>A0A9N8E6S5</accession>
<dbReference type="PANTHER" id="PTHR23112">
    <property type="entry name" value="G PROTEIN-COUPLED RECEPTOR 157-RELATED"/>
    <property type="match status" value="1"/>
</dbReference>
<feature type="transmembrane region" description="Helical" evidence="6">
    <location>
        <begin position="195"/>
        <end position="216"/>
    </location>
</feature>
<feature type="transmembrane region" description="Helical" evidence="6">
    <location>
        <begin position="305"/>
        <end position="323"/>
    </location>
</feature>
<evidence type="ECO:0000256" key="4">
    <source>
        <dbReference type="ARBA" id="ARBA00023136"/>
    </source>
</evidence>
<feature type="transmembrane region" description="Helical" evidence="6">
    <location>
        <begin position="12"/>
        <end position="32"/>
    </location>
</feature>
<feature type="transmembrane region" description="Helical" evidence="6">
    <location>
        <begin position="129"/>
        <end position="151"/>
    </location>
</feature>
<proteinExistence type="predicted"/>
<name>A0A9N8E6S5_9STRA</name>
<dbReference type="GO" id="GO:0004930">
    <property type="term" value="F:G protein-coupled receptor activity"/>
    <property type="evidence" value="ECO:0007669"/>
    <property type="project" value="TreeGrafter"/>
</dbReference>
<dbReference type="Gene3D" id="1.20.1070.10">
    <property type="entry name" value="Rhodopsin 7-helix transmembrane proteins"/>
    <property type="match status" value="1"/>
</dbReference>
<evidence type="ECO:0000256" key="5">
    <source>
        <dbReference type="SAM" id="MobiDB-lite"/>
    </source>
</evidence>
<evidence type="ECO:0000256" key="6">
    <source>
        <dbReference type="SAM" id="Phobius"/>
    </source>
</evidence>
<protein>
    <submittedName>
        <fullName evidence="7">Uncharacterized protein</fullName>
    </submittedName>
</protein>
<keyword evidence="3 6" id="KW-1133">Transmembrane helix</keyword>
<gene>
    <name evidence="7" type="ORF">SEMRO_712_G191320.1</name>
</gene>
<dbReference type="GO" id="GO:0007189">
    <property type="term" value="P:adenylate cyclase-activating G protein-coupled receptor signaling pathway"/>
    <property type="evidence" value="ECO:0007669"/>
    <property type="project" value="TreeGrafter"/>
</dbReference>
<evidence type="ECO:0000313" key="8">
    <source>
        <dbReference type="Proteomes" id="UP001153069"/>
    </source>
</evidence>
<dbReference type="PANTHER" id="PTHR23112:SF0">
    <property type="entry name" value="TRANSMEMBRANE PROTEIN 116"/>
    <property type="match status" value="1"/>
</dbReference>
<evidence type="ECO:0000256" key="3">
    <source>
        <dbReference type="ARBA" id="ARBA00022989"/>
    </source>
</evidence>
<dbReference type="Proteomes" id="UP001153069">
    <property type="component" value="Unassembled WGS sequence"/>
</dbReference>